<feature type="transmembrane region" description="Helical" evidence="6">
    <location>
        <begin position="151"/>
        <end position="168"/>
    </location>
</feature>
<keyword evidence="9" id="KW-1185">Reference proteome</keyword>
<dbReference type="AlphaFoldDB" id="A0A1V9A0Z0"/>
<dbReference type="EMBL" id="MWIH01000006">
    <property type="protein sequence ID" value="OQO90730.1"/>
    <property type="molecule type" value="Genomic_DNA"/>
</dbReference>
<dbReference type="RefSeq" id="WP_081192780.1">
    <property type="nucleotide sequence ID" value="NZ_MWIH01000006.1"/>
</dbReference>
<evidence type="ECO:0000256" key="4">
    <source>
        <dbReference type="ARBA" id="ARBA00022989"/>
    </source>
</evidence>
<feature type="transmembrane region" description="Helical" evidence="6">
    <location>
        <begin position="121"/>
        <end position="139"/>
    </location>
</feature>
<reference evidence="8 9" key="1">
    <citation type="submission" date="2017-02" db="EMBL/GenBank/DDBJ databases">
        <title>Draft genome of Saccharomonospora sp. 154.</title>
        <authorList>
            <person name="Alonso-Carmona G.S."/>
            <person name="De La Haba R."/>
            <person name="Vera-Gargallo B."/>
            <person name="Sandoval-Trujillo A.H."/>
            <person name="Ramirez-Duran N."/>
            <person name="Ventosa A."/>
        </authorList>
    </citation>
    <scope>NUCLEOTIDE SEQUENCE [LARGE SCALE GENOMIC DNA]</scope>
    <source>
        <strain evidence="8 9">LRS4.154</strain>
    </source>
</reference>
<feature type="transmembrane region" description="Helical" evidence="6">
    <location>
        <begin position="184"/>
        <end position="203"/>
    </location>
</feature>
<feature type="transmembrane region" description="Helical" evidence="6">
    <location>
        <begin position="270"/>
        <end position="287"/>
    </location>
</feature>
<comment type="caution">
    <text evidence="8">The sequence shown here is derived from an EMBL/GenBank/DDBJ whole genome shotgun (WGS) entry which is preliminary data.</text>
</comment>
<name>A0A1V9A0Z0_SACPI</name>
<protein>
    <submittedName>
        <fullName evidence="8">EamA family transporter</fullName>
    </submittedName>
</protein>
<comment type="similarity">
    <text evidence="2">Belongs to the EamA transporter family.</text>
</comment>
<accession>A0A1V9A0Z0</accession>
<gene>
    <name evidence="8" type="ORF">B1813_14395</name>
</gene>
<evidence type="ECO:0000256" key="3">
    <source>
        <dbReference type="ARBA" id="ARBA00022692"/>
    </source>
</evidence>
<evidence type="ECO:0000259" key="7">
    <source>
        <dbReference type="Pfam" id="PF00892"/>
    </source>
</evidence>
<dbReference type="Pfam" id="PF00892">
    <property type="entry name" value="EamA"/>
    <property type="match status" value="2"/>
</dbReference>
<feature type="transmembrane region" description="Helical" evidence="6">
    <location>
        <begin position="88"/>
        <end position="109"/>
    </location>
</feature>
<comment type="subcellular location">
    <subcellularLocation>
        <location evidence="1">Membrane</location>
        <topology evidence="1">Multi-pass membrane protein</topology>
    </subcellularLocation>
</comment>
<evidence type="ECO:0000256" key="2">
    <source>
        <dbReference type="ARBA" id="ARBA00007362"/>
    </source>
</evidence>
<dbReference type="PANTHER" id="PTHR32322">
    <property type="entry name" value="INNER MEMBRANE TRANSPORTER"/>
    <property type="match status" value="1"/>
</dbReference>
<keyword evidence="3 6" id="KW-0812">Transmembrane</keyword>
<dbReference type="InterPro" id="IPR050638">
    <property type="entry name" value="AA-Vitamin_Transporters"/>
</dbReference>
<dbReference type="PANTHER" id="PTHR32322:SF2">
    <property type="entry name" value="EAMA DOMAIN-CONTAINING PROTEIN"/>
    <property type="match status" value="1"/>
</dbReference>
<dbReference type="SUPFAM" id="SSF103481">
    <property type="entry name" value="Multidrug resistance efflux transporter EmrE"/>
    <property type="match status" value="2"/>
</dbReference>
<dbReference type="Proteomes" id="UP000192591">
    <property type="component" value="Unassembled WGS sequence"/>
</dbReference>
<feature type="transmembrane region" description="Helical" evidence="6">
    <location>
        <begin position="31"/>
        <end position="52"/>
    </location>
</feature>
<sequence>MSETGPALAVLAGALCLSASAILVALADVDAATTAVLRCGIAVAALIPLAMHERARHGPLSGRGAGWAIVAGVALGIDYAAWTASIYHVGAGISTVLINVQVIVLPLLAFVVDRERIDRRFVVTLPVMLLGISLVGGLWDSAELGEQAATGTLLGLVAGIGYGAYLFLTRRATSREPARMTQPLAWATASAAGTAAAIAGYSGGIHLSGITPRSWGFLVALALLGQVAAWLLIHHGSVRLEPATTGALLLIQPVLALALAATILAEHPTGSQLLGALAVLVAVAASNRPGHARRSRAGCVSRPPPRRR</sequence>
<evidence type="ECO:0000256" key="1">
    <source>
        <dbReference type="ARBA" id="ARBA00004141"/>
    </source>
</evidence>
<feature type="transmembrane region" description="Helical" evidence="6">
    <location>
        <begin position="64"/>
        <end position="82"/>
    </location>
</feature>
<feature type="domain" description="EamA" evidence="7">
    <location>
        <begin position="150"/>
        <end position="285"/>
    </location>
</feature>
<keyword evidence="5 6" id="KW-0472">Membrane</keyword>
<evidence type="ECO:0000256" key="5">
    <source>
        <dbReference type="ARBA" id="ARBA00023136"/>
    </source>
</evidence>
<feature type="transmembrane region" description="Helical" evidence="6">
    <location>
        <begin position="245"/>
        <end position="264"/>
    </location>
</feature>
<feature type="domain" description="EamA" evidence="7">
    <location>
        <begin position="7"/>
        <end position="135"/>
    </location>
</feature>
<feature type="transmembrane region" description="Helical" evidence="6">
    <location>
        <begin position="215"/>
        <end position="233"/>
    </location>
</feature>
<dbReference type="GO" id="GO:0016020">
    <property type="term" value="C:membrane"/>
    <property type="evidence" value="ECO:0007669"/>
    <property type="project" value="UniProtKB-SubCell"/>
</dbReference>
<evidence type="ECO:0000313" key="8">
    <source>
        <dbReference type="EMBL" id="OQO90730.1"/>
    </source>
</evidence>
<organism evidence="8 9">
    <name type="scientific">Saccharomonospora piscinae</name>
    <dbReference type="NCBI Taxonomy" id="687388"/>
    <lineage>
        <taxon>Bacteria</taxon>
        <taxon>Bacillati</taxon>
        <taxon>Actinomycetota</taxon>
        <taxon>Actinomycetes</taxon>
        <taxon>Pseudonocardiales</taxon>
        <taxon>Pseudonocardiaceae</taxon>
        <taxon>Saccharomonospora</taxon>
    </lineage>
</organism>
<keyword evidence="4 6" id="KW-1133">Transmembrane helix</keyword>
<dbReference type="InterPro" id="IPR000620">
    <property type="entry name" value="EamA_dom"/>
</dbReference>
<proteinExistence type="inferred from homology"/>
<dbReference type="InterPro" id="IPR037185">
    <property type="entry name" value="EmrE-like"/>
</dbReference>
<evidence type="ECO:0000313" key="9">
    <source>
        <dbReference type="Proteomes" id="UP000192591"/>
    </source>
</evidence>
<evidence type="ECO:0000256" key="6">
    <source>
        <dbReference type="SAM" id="Phobius"/>
    </source>
</evidence>